<feature type="compositionally biased region" description="Polar residues" evidence="1">
    <location>
        <begin position="114"/>
        <end position="129"/>
    </location>
</feature>
<dbReference type="EMBL" id="CP027032">
    <property type="protein sequence ID" value="AXR79908.1"/>
    <property type="molecule type" value="Genomic_DNA"/>
</dbReference>
<dbReference type="RefSeq" id="WP_117366808.1">
    <property type="nucleotide sequence ID" value="NZ_CP027032.1"/>
</dbReference>
<dbReference type="Gene3D" id="2.40.50.140">
    <property type="entry name" value="Nucleic acid-binding proteins"/>
    <property type="match status" value="1"/>
</dbReference>
<dbReference type="SMART" id="SM00950">
    <property type="entry name" value="Piwi"/>
    <property type="match status" value="1"/>
</dbReference>
<dbReference type="Proteomes" id="UP000258613">
    <property type="component" value="Plasmid pAArc-Mg-01"/>
</dbReference>
<dbReference type="SUPFAM" id="SSF50249">
    <property type="entry name" value="Nucleic acid-binding proteins"/>
    <property type="match status" value="1"/>
</dbReference>
<keyword evidence="3" id="KW-0614">Plasmid</keyword>
<evidence type="ECO:0000313" key="4">
    <source>
        <dbReference type="Proteomes" id="UP000258613"/>
    </source>
</evidence>
<protein>
    <submittedName>
        <fullName evidence="3">Inactivated PIWI domain containing phage-defense protein</fullName>
    </submittedName>
</protein>
<dbReference type="InterPro" id="IPR012337">
    <property type="entry name" value="RNaseH-like_sf"/>
</dbReference>
<dbReference type="SMR" id="A0A346PK63"/>
<evidence type="ECO:0000256" key="1">
    <source>
        <dbReference type="SAM" id="MobiDB-lite"/>
    </source>
</evidence>
<proteinExistence type="predicted"/>
<dbReference type="GeneID" id="37640368"/>
<geneLocation type="plasmid" evidence="4">
    <name>paarc-mg-01</name>
</geneLocation>
<dbReference type="InterPro" id="IPR003165">
    <property type="entry name" value="Piwi"/>
</dbReference>
<dbReference type="SUPFAM" id="SSF53098">
    <property type="entry name" value="Ribonuclease H-like"/>
    <property type="match status" value="1"/>
</dbReference>
<dbReference type="OrthoDB" id="342138at2157"/>
<gene>
    <name evidence="3" type="ORF">AArcMg_4083</name>
</gene>
<sequence>MNTRDEIEPDERIDITVAVLDVDEWNHSSIARKVTVTDIDGNRIPLTIFKNSDCSDFEWRVGTWYHLEQAKGHVYNGEKQLNPSWDFSIEQLDEPPEAASDVASEMAAEARNSAGESSVGPSAPRSSKASMDGGAAVGPRSLSTGNYLLHFPLGELDTLDVHTYKLSVPGGVDPEELENGIIGYTARLAARYRYQSGAPVTTNGPLTLYAVGKLQESLSVDGIEIEPRHVGTETLEARSEDDRESLRTLVKQDVKMALRGKYDVNSINSIVEFDPHLEANSGDFTASREYACRIWIDPEGAVICGVGVGFRLRSTFSAAEYVDRGYEIEGVTIEHDTEVYDRSATGMVIDLASTGYTEHVPELGTSIAEYHRAREYVDEELIEELVAGDPVMAHIDYGTSDGLQALEFCRVVPTLDQLKCVDDEFHAKFQPTSRMRPDDRFSTARSFVQSIGTTPALGLEPDEQPSNACYEERSVDTTRSNLRFGSGRTASYGAAGLDRHGVHEAPSSFDLLALYPERYAEEHRHFIRELLRKLRDYDAAPTDLQHETYHLGSEFEYTQVASEVTDFDGVVAVVPDESWVATQPEIDDPYPEFKRQFGREGVPSQMIQSSSLGREGYLGNIAAGLVAKCGGIPWRVHEISGDTDAFVGLDVTYDHESNRHVGASANVVLGDGTLLASQSVSIQDGETFRIDDVVEIIKNLLTLYRKQEGGTPDHVVIHRDGKFYLDLDELAGRLDKARELIPKFDLVEIRKGGNPRIASYSDGRFETARKGTAFEAKRGDHAYIATTGQPERVPGTPRPIQVVKRRGPTDLDTLIDQVYWLSEAHVGSISRSTRLPITTYYADRCAEHARKGYLTSDELIEGVPYV</sequence>
<evidence type="ECO:0000313" key="3">
    <source>
        <dbReference type="EMBL" id="AXR79908.1"/>
    </source>
</evidence>
<dbReference type="InterPro" id="IPR012340">
    <property type="entry name" value="NA-bd_OB-fold"/>
</dbReference>
<name>A0A346PK63_9EURY</name>
<organism evidence="3 4">
    <name type="scientific">Natrarchaeobaculum sulfurireducens</name>
    <dbReference type="NCBI Taxonomy" id="2044521"/>
    <lineage>
        <taxon>Archaea</taxon>
        <taxon>Methanobacteriati</taxon>
        <taxon>Methanobacteriota</taxon>
        <taxon>Stenosarchaea group</taxon>
        <taxon>Halobacteria</taxon>
        <taxon>Halobacteriales</taxon>
        <taxon>Natrialbaceae</taxon>
        <taxon>Natrarchaeobaculum</taxon>
    </lineage>
</organism>
<keyword evidence="4" id="KW-1185">Reference proteome</keyword>
<dbReference type="Gene3D" id="3.30.420.10">
    <property type="entry name" value="Ribonuclease H-like superfamily/Ribonuclease H"/>
    <property type="match status" value="1"/>
</dbReference>
<dbReference type="AlphaFoldDB" id="A0A346PK63"/>
<accession>A0A346PK63</accession>
<feature type="region of interest" description="Disordered" evidence="1">
    <location>
        <begin position="94"/>
        <end position="136"/>
    </location>
</feature>
<dbReference type="Gene3D" id="3.40.50.2300">
    <property type="match status" value="1"/>
</dbReference>
<evidence type="ECO:0000259" key="2">
    <source>
        <dbReference type="PROSITE" id="PS50822"/>
    </source>
</evidence>
<feature type="domain" description="Piwi" evidence="2">
    <location>
        <begin position="569"/>
        <end position="854"/>
    </location>
</feature>
<dbReference type="InterPro" id="IPR036397">
    <property type="entry name" value="RNaseH_sf"/>
</dbReference>
<dbReference type="Pfam" id="PF02171">
    <property type="entry name" value="Piwi"/>
    <property type="match status" value="1"/>
</dbReference>
<reference evidence="3 4" key="1">
    <citation type="submission" date="2018-02" db="EMBL/GenBank/DDBJ databases">
        <title>Phenotypic and genomic properties of facultatively anaerobic sulfur-reducing natronoarchaea from hypersaline soda lakes.</title>
        <authorList>
            <person name="Sorokin D.Y."/>
            <person name="Kublanov I.V."/>
            <person name="Roman P."/>
            <person name="Sinninghe Damste J.S."/>
            <person name="Golyshin P.N."/>
            <person name="Rojo D."/>
            <person name="Ciordia S."/>
            <person name="Mena M.D.C."/>
            <person name="Ferrer M."/>
            <person name="Messina E."/>
            <person name="Smedile F."/>
            <person name="La Spada G."/>
            <person name="La Cono V."/>
            <person name="Yakimov M.M."/>
        </authorList>
    </citation>
    <scope>NUCLEOTIDE SEQUENCE [LARGE SCALE GENOMIC DNA]</scope>
    <source>
        <strain evidence="3 4">AArc-Mg</strain>
        <plasmid evidence="4">paarc-mg-01</plasmid>
    </source>
</reference>
<dbReference type="KEGG" id="nag:AArcMg_4083"/>
<dbReference type="GO" id="GO:0003676">
    <property type="term" value="F:nucleic acid binding"/>
    <property type="evidence" value="ECO:0007669"/>
    <property type="project" value="InterPro"/>
</dbReference>
<dbReference type="PROSITE" id="PS50822">
    <property type="entry name" value="PIWI"/>
    <property type="match status" value="1"/>
</dbReference>